<dbReference type="AlphaFoldDB" id="A0A1I7JFK4"/>
<dbReference type="Gene3D" id="1.10.760.10">
    <property type="entry name" value="Cytochrome c-like domain"/>
    <property type="match status" value="1"/>
</dbReference>
<dbReference type="GO" id="GO:0009055">
    <property type="term" value="F:electron transfer activity"/>
    <property type="evidence" value="ECO:0007669"/>
    <property type="project" value="InterPro"/>
</dbReference>
<dbReference type="InterPro" id="IPR009056">
    <property type="entry name" value="Cyt_c-like_dom"/>
</dbReference>
<dbReference type="PROSITE" id="PS51007">
    <property type="entry name" value="CYTC"/>
    <property type="match status" value="1"/>
</dbReference>
<keyword evidence="2 4" id="KW-0479">Metal-binding</keyword>
<gene>
    <name evidence="6" type="ORF">SAMN04487955_110100</name>
</gene>
<dbReference type="RefSeq" id="WP_089796644.1">
    <property type="nucleotide sequence ID" value="NZ_FPBP01000010.1"/>
</dbReference>
<proteinExistence type="predicted"/>
<organism evidence="6 7">
    <name type="scientific">Halomonas korlensis</name>
    <dbReference type="NCBI Taxonomy" id="463301"/>
    <lineage>
        <taxon>Bacteria</taxon>
        <taxon>Pseudomonadati</taxon>
        <taxon>Pseudomonadota</taxon>
        <taxon>Gammaproteobacteria</taxon>
        <taxon>Oceanospirillales</taxon>
        <taxon>Halomonadaceae</taxon>
        <taxon>Halomonas</taxon>
    </lineage>
</organism>
<reference evidence="7" key="1">
    <citation type="submission" date="2016-10" db="EMBL/GenBank/DDBJ databases">
        <authorList>
            <person name="Varghese N."/>
            <person name="Submissions S."/>
        </authorList>
    </citation>
    <scope>NUCLEOTIDE SEQUENCE [LARGE SCALE GENOMIC DNA]</scope>
    <source>
        <strain evidence="7">CGMCC 1.6981</strain>
    </source>
</reference>
<evidence type="ECO:0000259" key="5">
    <source>
        <dbReference type="PROSITE" id="PS51007"/>
    </source>
</evidence>
<dbReference type="GO" id="GO:0046872">
    <property type="term" value="F:metal ion binding"/>
    <property type="evidence" value="ECO:0007669"/>
    <property type="project" value="UniProtKB-KW"/>
</dbReference>
<name>A0A1I7JFK4_9GAMM</name>
<keyword evidence="7" id="KW-1185">Reference proteome</keyword>
<evidence type="ECO:0000256" key="3">
    <source>
        <dbReference type="ARBA" id="ARBA00023004"/>
    </source>
</evidence>
<dbReference type="InterPro" id="IPR036909">
    <property type="entry name" value="Cyt_c-like_dom_sf"/>
</dbReference>
<dbReference type="FunFam" id="1.10.760.10:FF:000003">
    <property type="entry name" value="Cbb3-type cytochrome c oxidase subunit II"/>
    <property type="match status" value="1"/>
</dbReference>
<keyword evidence="1 4" id="KW-0349">Heme</keyword>
<dbReference type="Pfam" id="PF02433">
    <property type="entry name" value="FixO"/>
    <property type="match status" value="1"/>
</dbReference>
<dbReference type="NCBIfam" id="TIGR00781">
    <property type="entry name" value="ccoO"/>
    <property type="match status" value="1"/>
</dbReference>
<dbReference type="InterPro" id="IPR003468">
    <property type="entry name" value="Cyt_c_oxidase_monohaem-su/FixO"/>
</dbReference>
<evidence type="ECO:0000256" key="1">
    <source>
        <dbReference type="ARBA" id="ARBA00022617"/>
    </source>
</evidence>
<sequence length="202" mass="22666">MKHEIVEKNVGLLAVLILVVISFGGMAEVVPLFFQKQTTEPVEGLEPLSALELEGRDIYRREGCVGCHSQMVRPFRAETERYGHYSVAGESVYDHNFLWGSKRTGPDLARVGGRYSDDWHRAHMYNPRDVVPESIMPAYPWLFENTLDGQATPAKMRALRTLGVPYTDEQIDGATQAVRGEQEITALIAYLQQLGTVLEGTR</sequence>
<dbReference type="NCBIfam" id="NF011055">
    <property type="entry name" value="PRK14487.1"/>
    <property type="match status" value="1"/>
</dbReference>
<dbReference type="STRING" id="463301.SAMN04487955_110100"/>
<dbReference type="GO" id="GO:0020037">
    <property type="term" value="F:heme binding"/>
    <property type="evidence" value="ECO:0007669"/>
    <property type="project" value="InterPro"/>
</dbReference>
<dbReference type="OrthoDB" id="9805440at2"/>
<dbReference type="Proteomes" id="UP000198693">
    <property type="component" value="Unassembled WGS sequence"/>
</dbReference>
<evidence type="ECO:0000313" key="6">
    <source>
        <dbReference type="EMBL" id="SFU83993.1"/>
    </source>
</evidence>
<dbReference type="SUPFAM" id="SSF46626">
    <property type="entry name" value="Cytochrome c"/>
    <property type="match status" value="1"/>
</dbReference>
<evidence type="ECO:0000256" key="4">
    <source>
        <dbReference type="PROSITE-ProRule" id="PRU00433"/>
    </source>
</evidence>
<keyword evidence="3 4" id="KW-0408">Iron</keyword>
<evidence type="ECO:0000313" key="7">
    <source>
        <dbReference type="Proteomes" id="UP000198693"/>
    </source>
</evidence>
<protein>
    <submittedName>
        <fullName evidence="6">Cytochrome c oxidase cbb3-type subunit 2</fullName>
    </submittedName>
</protein>
<feature type="domain" description="Cytochrome c" evidence="5">
    <location>
        <begin position="50"/>
        <end position="195"/>
    </location>
</feature>
<evidence type="ECO:0000256" key="2">
    <source>
        <dbReference type="ARBA" id="ARBA00022723"/>
    </source>
</evidence>
<accession>A0A1I7JFK4</accession>
<dbReference type="EMBL" id="FPBP01000010">
    <property type="protein sequence ID" value="SFU83993.1"/>
    <property type="molecule type" value="Genomic_DNA"/>
</dbReference>
<dbReference type="Gene3D" id="6.10.250.2250">
    <property type="match status" value="1"/>
</dbReference>